<dbReference type="AlphaFoldDB" id="A0A174WYN0"/>
<dbReference type="Proteomes" id="UP000434223">
    <property type="component" value="Unassembled WGS sequence"/>
</dbReference>
<dbReference type="Gene3D" id="3.40.50.11780">
    <property type="match status" value="2"/>
</dbReference>
<dbReference type="Pfam" id="PF17482">
    <property type="entry name" value="Phage_sheath_1C"/>
    <property type="match status" value="1"/>
</dbReference>
<evidence type="ECO:0000313" key="2">
    <source>
        <dbReference type="EMBL" id="MUB66437.1"/>
    </source>
</evidence>
<evidence type="ECO:0000313" key="3">
    <source>
        <dbReference type="Proteomes" id="UP000434223"/>
    </source>
</evidence>
<evidence type="ECO:0000256" key="1">
    <source>
        <dbReference type="ARBA" id="ARBA00008005"/>
    </source>
</evidence>
<dbReference type="GeneID" id="93150162"/>
<comment type="similarity">
    <text evidence="1">Belongs to the myoviridae tail sheath protein family.</text>
</comment>
<comment type="caution">
    <text evidence="2">The sequence shown here is derived from an EMBL/GenBank/DDBJ whole genome shotgun (WGS) entry which is preliminary data.</text>
</comment>
<organism evidence="2 3">
    <name type="scientific">Hungatella hathewayi</name>
    <dbReference type="NCBI Taxonomy" id="154046"/>
    <lineage>
        <taxon>Bacteria</taxon>
        <taxon>Bacillati</taxon>
        <taxon>Bacillota</taxon>
        <taxon>Clostridia</taxon>
        <taxon>Lachnospirales</taxon>
        <taxon>Lachnospiraceae</taxon>
        <taxon>Hungatella</taxon>
    </lineage>
</organism>
<dbReference type="Pfam" id="PF04984">
    <property type="entry name" value="Phage_sheath_1"/>
    <property type="match status" value="1"/>
</dbReference>
<gene>
    <name evidence="2" type="ORF">GNE07_25795</name>
</gene>
<proteinExistence type="inferred from homology"/>
<dbReference type="InterPro" id="IPR035089">
    <property type="entry name" value="Phage_sheath_subtilisin"/>
</dbReference>
<reference evidence="2 3" key="1">
    <citation type="submission" date="2019-09" db="EMBL/GenBank/DDBJ databases">
        <title>Draft genome sequencing of Hungatella hathewayi 123Y-2.</title>
        <authorList>
            <person name="Lv Q."/>
            <person name="Li S."/>
        </authorList>
    </citation>
    <scope>NUCLEOTIDE SEQUENCE [LARGE SCALE GENOMIC DNA]</scope>
    <source>
        <strain evidence="2 3">123Y-2</strain>
    </source>
</reference>
<dbReference type="PANTHER" id="PTHR35861:SF1">
    <property type="entry name" value="PHAGE TAIL SHEATH PROTEIN"/>
    <property type="match status" value="1"/>
</dbReference>
<dbReference type="OrthoDB" id="9767864at2"/>
<dbReference type="InterPro" id="IPR052042">
    <property type="entry name" value="Tail_sheath_structural"/>
</dbReference>
<dbReference type="EMBL" id="WNME01000026">
    <property type="protein sequence ID" value="MUB66437.1"/>
    <property type="molecule type" value="Genomic_DNA"/>
</dbReference>
<name>A0A174WYN0_9FIRM</name>
<accession>A0A174WYN0</accession>
<dbReference type="PANTHER" id="PTHR35861">
    <property type="match status" value="1"/>
</dbReference>
<dbReference type="RefSeq" id="WP_055651707.1">
    <property type="nucleotide sequence ID" value="NZ_CAJKZF010000006.1"/>
</dbReference>
<dbReference type="InterPro" id="IPR020287">
    <property type="entry name" value="Tail_sheath_C"/>
</dbReference>
<protein>
    <submittedName>
        <fullName evidence="2">Phage tail sheath family protein</fullName>
    </submittedName>
</protein>
<sequence length="563" mass="61466">MAEYLSPGVYVEEYDNSPRAVEGVGTSTAGFVGMAVKGPSCGAPSLVTSFADFQRQFGGYLDEITYGEYRYLAFAAEQFFVNGGTRCFVARVVPPDAKKAAGTYGILTAEAVDEGKWGNKIMISVNTSCRKKMQLVEKLGDRVYRAKSPAGFLEGVLVSFHGEVNRIAAVYGGEITMEEEFTVNPVDNNIVPVNVVTSLEIDLSVRYEDEVESYEGMTLNQTSPDYVEKRMGKSKLVKITCTPEDKWKNPVEMILGEGVSDGSVTLSGGSDGTLALVNDGTFIGEDSGPGKRTGIQAFLENDFVSIMAVTGITSQAVEVSLVSHCENLKSRMAVLDMPKQMTKTSELIEFRSIIDSTYAAMYHPWIQQFDRTVKCPGMFPPSGAVMGVYSRCDINRGVHKAPANETISCTGLSVNYTTAEQDILAPEGINLIRALPGQGIRIWGARTAGSDPSFRYINVRRLFIFVEQSIKASTNWVVFEPNDATLWARVQKTIADFLEHLWRNGMLAGASSSEAYFVEIGPSTMSQDDMMAGRLICNIGIAPSRPAEFIIFRITQHTAEAGE</sequence>